<organism evidence="1 2">
    <name type="scientific">Leptospira noguchii</name>
    <dbReference type="NCBI Taxonomy" id="28182"/>
    <lineage>
        <taxon>Bacteria</taxon>
        <taxon>Pseudomonadati</taxon>
        <taxon>Spirochaetota</taxon>
        <taxon>Spirochaetia</taxon>
        <taxon>Leptospirales</taxon>
        <taxon>Leptospiraceae</taxon>
        <taxon>Leptospira</taxon>
    </lineage>
</organism>
<gene>
    <name evidence="1" type="ORF">LEP1GSC172_3476</name>
</gene>
<evidence type="ECO:0000313" key="2">
    <source>
        <dbReference type="Proteomes" id="UP000012112"/>
    </source>
</evidence>
<proteinExistence type="predicted"/>
<protein>
    <submittedName>
        <fullName evidence="1">Uncharacterized protein</fullName>
    </submittedName>
</protein>
<dbReference type="AlphaFoldDB" id="M6VDB9"/>
<dbReference type="EMBL" id="AKWD02000019">
    <property type="protein sequence ID" value="EMO54885.1"/>
    <property type="molecule type" value="Genomic_DNA"/>
</dbReference>
<sequence length="41" mass="4995">MLVFAFLKTKKHRVLKFCFFTKKLSLLNKILKLELVSILWR</sequence>
<comment type="caution">
    <text evidence="1">The sequence shown here is derived from an EMBL/GenBank/DDBJ whole genome shotgun (WGS) entry which is preliminary data.</text>
</comment>
<evidence type="ECO:0000313" key="1">
    <source>
        <dbReference type="EMBL" id="EMO54885.1"/>
    </source>
</evidence>
<accession>M6VDB9</accession>
<dbReference type="Proteomes" id="UP000012112">
    <property type="component" value="Unassembled WGS sequence"/>
</dbReference>
<reference evidence="1 2" key="1">
    <citation type="submission" date="2013-01" db="EMBL/GenBank/DDBJ databases">
        <authorList>
            <person name="Harkins D.M."/>
            <person name="Durkin A.S."/>
            <person name="Brinkac L.M."/>
            <person name="Haft D.H."/>
            <person name="Selengut J.D."/>
            <person name="Sanka R."/>
            <person name="DePew J."/>
            <person name="Purushe J."/>
            <person name="Matthias M.A."/>
            <person name="Vinetz J.M."/>
            <person name="Sutton G.G."/>
            <person name="Nierman W.C."/>
            <person name="Fouts D.E."/>
        </authorList>
    </citation>
    <scope>NUCLEOTIDE SEQUENCE [LARGE SCALE GENOMIC DNA]</scope>
    <source>
        <strain evidence="1 2">HAI1536</strain>
    </source>
</reference>
<name>M6VDB9_9LEPT</name>